<comment type="caution">
    <text evidence="2">The sequence shown here is derived from an EMBL/GenBank/DDBJ whole genome shotgun (WGS) entry which is preliminary data.</text>
</comment>
<name>X0UHD8_9ZZZZ</name>
<keyword evidence="1" id="KW-0812">Transmembrane</keyword>
<evidence type="ECO:0000313" key="2">
    <source>
        <dbReference type="EMBL" id="GAG04970.1"/>
    </source>
</evidence>
<evidence type="ECO:0000256" key="1">
    <source>
        <dbReference type="SAM" id="Phobius"/>
    </source>
</evidence>
<dbReference type="AlphaFoldDB" id="X0UHD8"/>
<keyword evidence="1" id="KW-1133">Transmembrane helix</keyword>
<protein>
    <submittedName>
        <fullName evidence="2">Uncharacterized protein</fullName>
    </submittedName>
</protein>
<keyword evidence="1" id="KW-0472">Membrane</keyword>
<gene>
    <name evidence="2" type="ORF">S01H1_36497</name>
</gene>
<proteinExistence type="predicted"/>
<organism evidence="2">
    <name type="scientific">marine sediment metagenome</name>
    <dbReference type="NCBI Taxonomy" id="412755"/>
    <lineage>
        <taxon>unclassified sequences</taxon>
        <taxon>metagenomes</taxon>
        <taxon>ecological metagenomes</taxon>
    </lineage>
</organism>
<sequence>MHTKQSCDYPANKIVMRADWAKGFGDAVREQKAGKVWWKSNTMKAGMICLVVGGFIVLYGRFVAGGSSLISAGSGVSISGLLSMFLRVALKTEPVHWSNSGQQQWYSGQ</sequence>
<reference evidence="2" key="1">
    <citation type="journal article" date="2014" name="Front. Microbiol.">
        <title>High frequency of phylogenetically diverse reductive dehalogenase-homologous genes in deep subseafloor sedimentary metagenomes.</title>
        <authorList>
            <person name="Kawai M."/>
            <person name="Futagami T."/>
            <person name="Toyoda A."/>
            <person name="Takaki Y."/>
            <person name="Nishi S."/>
            <person name="Hori S."/>
            <person name="Arai W."/>
            <person name="Tsubouchi T."/>
            <person name="Morono Y."/>
            <person name="Uchiyama I."/>
            <person name="Ito T."/>
            <person name="Fujiyama A."/>
            <person name="Inagaki F."/>
            <person name="Takami H."/>
        </authorList>
    </citation>
    <scope>NUCLEOTIDE SEQUENCE</scope>
    <source>
        <strain evidence="2">Expedition CK06-06</strain>
    </source>
</reference>
<accession>X0UHD8</accession>
<feature type="transmembrane region" description="Helical" evidence="1">
    <location>
        <begin position="70"/>
        <end position="90"/>
    </location>
</feature>
<dbReference type="EMBL" id="BARS01022871">
    <property type="protein sequence ID" value="GAG04970.1"/>
    <property type="molecule type" value="Genomic_DNA"/>
</dbReference>
<feature type="transmembrane region" description="Helical" evidence="1">
    <location>
        <begin position="45"/>
        <end position="64"/>
    </location>
</feature>